<dbReference type="PANTHER" id="PTHR30093">
    <property type="entry name" value="GENERAL SECRETION PATHWAY PROTEIN G"/>
    <property type="match status" value="1"/>
</dbReference>
<dbReference type="NCBIfam" id="TIGR04294">
    <property type="entry name" value="pre_pil_HX9DG"/>
    <property type="match status" value="1"/>
</dbReference>
<keyword evidence="1" id="KW-1133">Transmembrane helix</keyword>
<protein>
    <recommendedName>
        <fullName evidence="2">DUF1559 domain-containing protein</fullName>
    </recommendedName>
</protein>
<dbReference type="AlphaFoldDB" id="A0A6M5YRH1"/>
<dbReference type="NCBIfam" id="TIGR02532">
    <property type="entry name" value="IV_pilin_GFxxxE"/>
    <property type="match status" value="1"/>
</dbReference>
<proteinExistence type="predicted"/>
<dbReference type="InterPro" id="IPR045584">
    <property type="entry name" value="Pilin-like"/>
</dbReference>
<name>A0A6M5YRH1_9BACT</name>
<dbReference type="InterPro" id="IPR012902">
    <property type="entry name" value="N_methyl_site"/>
</dbReference>
<reference evidence="4" key="1">
    <citation type="submission" date="2020-05" db="EMBL/GenBank/DDBJ databases">
        <title>Frigoriglobus tundricola gen. nov., sp. nov., a psychrotolerant cellulolytic planctomycete of the family Gemmataceae with two divergent copies of 16S rRNA gene.</title>
        <authorList>
            <person name="Kulichevskaya I.S."/>
            <person name="Ivanova A.A."/>
            <person name="Naumoff D.G."/>
            <person name="Beletsky A.V."/>
            <person name="Rijpstra W.I.C."/>
            <person name="Sinninghe Damste J.S."/>
            <person name="Mardanov A.V."/>
            <person name="Ravin N.V."/>
            <person name="Dedysh S.N."/>
        </authorList>
    </citation>
    <scope>NUCLEOTIDE SEQUENCE [LARGE SCALE GENOMIC DNA]</scope>
    <source>
        <strain evidence="4">PL17</strain>
    </source>
</reference>
<dbReference type="PANTHER" id="PTHR30093:SF2">
    <property type="entry name" value="TYPE II SECRETION SYSTEM PROTEIN H"/>
    <property type="match status" value="1"/>
</dbReference>
<dbReference type="InterPro" id="IPR011453">
    <property type="entry name" value="DUF1559"/>
</dbReference>
<dbReference type="PROSITE" id="PS00409">
    <property type="entry name" value="PROKAR_NTER_METHYL"/>
    <property type="match status" value="1"/>
</dbReference>
<dbReference type="InterPro" id="IPR027558">
    <property type="entry name" value="Pre_pil_HX9DG_C"/>
</dbReference>
<dbReference type="EMBL" id="CP053452">
    <property type="protein sequence ID" value="QJW96030.1"/>
    <property type="molecule type" value="Genomic_DNA"/>
</dbReference>
<evidence type="ECO:0000313" key="4">
    <source>
        <dbReference type="Proteomes" id="UP000503447"/>
    </source>
</evidence>
<dbReference type="Pfam" id="PF07596">
    <property type="entry name" value="SBP_bac_10"/>
    <property type="match status" value="1"/>
</dbReference>
<dbReference type="KEGG" id="ftj:FTUN_3584"/>
<keyword evidence="1" id="KW-0472">Membrane</keyword>
<evidence type="ECO:0000256" key="1">
    <source>
        <dbReference type="SAM" id="Phobius"/>
    </source>
</evidence>
<dbReference type="SUPFAM" id="SSF54523">
    <property type="entry name" value="Pili subunits"/>
    <property type="match status" value="1"/>
</dbReference>
<evidence type="ECO:0000313" key="3">
    <source>
        <dbReference type="EMBL" id="QJW96030.1"/>
    </source>
</evidence>
<dbReference type="Proteomes" id="UP000503447">
    <property type="component" value="Chromosome"/>
</dbReference>
<feature type="transmembrane region" description="Helical" evidence="1">
    <location>
        <begin position="12"/>
        <end position="35"/>
    </location>
</feature>
<evidence type="ECO:0000259" key="2">
    <source>
        <dbReference type="Pfam" id="PF07596"/>
    </source>
</evidence>
<dbReference type="Pfam" id="PF07963">
    <property type="entry name" value="N_methyl"/>
    <property type="match status" value="1"/>
</dbReference>
<gene>
    <name evidence="3" type="ORF">FTUN_3584</name>
</gene>
<organism evidence="3 4">
    <name type="scientific">Frigoriglobus tundricola</name>
    <dbReference type="NCBI Taxonomy" id="2774151"/>
    <lineage>
        <taxon>Bacteria</taxon>
        <taxon>Pseudomonadati</taxon>
        <taxon>Planctomycetota</taxon>
        <taxon>Planctomycetia</taxon>
        <taxon>Gemmatales</taxon>
        <taxon>Gemmataceae</taxon>
        <taxon>Frigoriglobus</taxon>
    </lineage>
</organism>
<sequence>MGLRSGHVRRGFTLIELLVVIAIIAVLIGLLLPAVQKVREAAARMSCSNNLKQMGLALHNYHDNNQYLPAGYNSIQVSFKTWQGTGWTTSLLPHLEQSNLYNQVQAYCTANPGLGNSDSCPTYGFKMKQYICPSNARPPVAYDGVGELTSYLGVAGTVSGFPAPTADGVLYASVASSNAGARGPTIVAITDGTSNTLAIGERPCTGDLNWGWGFGAYGVSYIYGDGDVILGSNDVGVITNSSSGDPTTNVGFKAPINPATTGQQDVAHFWSFHTGGANFLFADGHVQFMNYSLPAGTFAAMCTRANGEVVTMP</sequence>
<dbReference type="Gene3D" id="3.30.700.10">
    <property type="entry name" value="Glycoprotein, Type 4 Pilin"/>
    <property type="match status" value="1"/>
</dbReference>
<feature type="domain" description="DUF1559" evidence="2">
    <location>
        <begin position="36"/>
        <end position="294"/>
    </location>
</feature>
<keyword evidence="1" id="KW-0812">Transmembrane</keyword>
<accession>A0A6M5YRH1</accession>
<keyword evidence="4" id="KW-1185">Reference proteome</keyword>